<evidence type="ECO:0000313" key="3">
    <source>
        <dbReference type="Proteomes" id="UP000292027"/>
    </source>
</evidence>
<evidence type="ECO:0000256" key="1">
    <source>
        <dbReference type="SAM" id="Phobius"/>
    </source>
</evidence>
<name>A0A4Q7XAF9_9ACTN</name>
<feature type="transmembrane region" description="Helical" evidence="1">
    <location>
        <begin position="188"/>
        <end position="205"/>
    </location>
</feature>
<comment type="caution">
    <text evidence="2">The sequence shown here is derived from an EMBL/GenBank/DDBJ whole genome shotgun (WGS) entry which is preliminary data.</text>
</comment>
<feature type="transmembrane region" description="Helical" evidence="1">
    <location>
        <begin position="242"/>
        <end position="262"/>
    </location>
</feature>
<feature type="transmembrane region" description="Helical" evidence="1">
    <location>
        <begin position="43"/>
        <end position="62"/>
    </location>
</feature>
<keyword evidence="1" id="KW-0812">Transmembrane</keyword>
<organism evidence="2 3">
    <name type="scientific">Kribbella rubisoli</name>
    <dbReference type="NCBI Taxonomy" id="3075929"/>
    <lineage>
        <taxon>Bacteria</taxon>
        <taxon>Bacillati</taxon>
        <taxon>Actinomycetota</taxon>
        <taxon>Actinomycetes</taxon>
        <taxon>Propionibacteriales</taxon>
        <taxon>Kribbellaceae</taxon>
        <taxon>Kribbella</taxon>
    </lineage>
</organism>
<feature type="transmembrane region" description="Helical" evidence="1">
    <location>
        <begin position="274"/>
        <end position="291"/>
    </location>
</feature>
<gene>
    <name evidence="2" type="ORF">EV645_1933</name>
</gene>
<sequence length="332" mass="35769">MTNPNVVTAPKHSSVKRSLPALGLFFLSPLVAEFLLGNIPVSAFYAILTLAPLYGGGAVLIRELVRRRGWGYPSVIVLALAYGVIEEGITTQSLFNPNYADLRLLDPGHISALGMGAPWTVFVLGLHTVWSITVPIVLMESVSRRPREPWLGKVGLWVYGMLFLAGIVATTAFGYSKDSFRASTGQDVGVGIAIVVLIALAVWIGRRAPRRTTGSVPSAWIVGVVALALSSGWMVVNDQVKNGWLEAVLLLAIEVLTVFVIVTWSRRTGWTRMHTLAAAGGALLTYAWHAFPEKPVFDAPHSTDLIGNAVFALLAVALLISATIRRDKFGDS</sequence>
<protein>
    <recommendedName>
        <fullName evidence="4">DUF998 domain-containing protein</fullName>
    </recommendedName>
</protein>
<accession>A0A4Q7XAF9</accession>
<evidence type="ECO:0008006" key="4">
    <source>
        <dbReference type="Google" id="ProtNLM"/>
    </source>
</evidence>
<feature type="transmembrane region" description="Helical" evidence="1">
    <location>
        <begin position="69"/>
        <end position="85"/>
    </location>
</feature>
<keyword evidence="1" id="KW-0472">Membrane</keyword>
<reference evidence="2 3" key="1">
    <citation type="journal article" date="2015" name="Stand. Genomic Sci.">
        <title>Genomic Encyclopedia of Bacterial and Archaeal Type Strains, Phase III: the genomes of soil and plant-associated and newly described type strains.</title>
        <authorList>
            <person name="Whitman W.B."/>
            <person name="Woyke T."/>
            <person name="Klenk H.P."/>
            <person name="Zhou Y."/>
            <person name="Lilburn T.G."/>
            <person name="Beck B.J."/>
            <person name="De Vos P."/>
            <person name="Vandamme P."/>
            <person name="Eisen J.A."/>
            <person name="Garrity G."/>
            <person name="Hugenholtz P."/>
            <person name="Kyrpides N.C."/>
        </authorList>
    </citation>
    <scope>NUCLEOTIDE SEQUENCE [LARGE SCALE GENOMIC DNA]</scope>
    <source>
        <strain evidence="2 3">VKM Ac-2540</strain>
    </source>
</reference>
<feature type="transmembrane region" description="Helical" evidence="1">
    <location>
        <begin position="154"/>
        <end position="176"/>
    </location>
</feature>
<feature type="transmembrane region" description="Helical" evidence="1">
    <location>
        <begin position="306"/>
        <end position="324"/>
    </location>
</feature>
<dbReference type="EMBL" id="SHKR01000011">
    <property type="protein sequence ID" value="RZU19715.1"/>
    <property type="molecule type" value="Genomic_DNA"/>
</dbReference>
<dbReference type="AlphaFoldDB" id="A0A4Q7XAF9"/>
<keyword evidence="1" id="KW-1133">Transmembrane helix</keyword>
<keyword evidence="3" id="KW-1185">Reference proteome</keyword>
<dbReference type="RefSeq" id="WP_198681530.1">
    <property type="nucleotide sequence ID" value="NZ_SHKR01000011.1"/>
</dbReference>
<proteinExistence type="predicted"/>
<feature type="transmembrane region" description="Helical" evidence="1">
    <location>
        <begin position="217"/>
        <end position="236"/>
    </location>
</feature>
<evidence type="ECO:0000313" key="2">
    <source>
        <dbReference type="EMBL" id="RZU19715.1"/>
    </source>
</evidence>
<dbReference type="Proteomes" id="UP000292027">
    <property type="component" value="Unassembled WGS sequence"/>
</dbReference>
<feature type="transmembrane region" description="Helical" evidence="1">
    <location>
        <begin position="119"/>
        <end position="142"/>
    </location>
</feature>